<protein>
    <submittedName>
        <fullName evidence="2">HNH endonuclease</fullName>
    </submittedName>
</protein>
<proteinExistence type="predicted"/>
<feature type="compositionally biased region" description="Polar residues" evidence="1">
    <location>
        <begin position="111"/>
        <end position="120"/>
    </location>
</feature>
<gene>
    <name evidence="2" type="ORF">HF999_20390</name>
</gene>
<feature type="non-terminal residue" evidence="2">
    <location>
        <position position="1"/>
    </location>
</feature>
<comment type="caution">
    <text evidence="2">The sequence shown here is derived from an EMBL/GenBank/DDBJ whole genome shotgun (WGS) entry which is preliminary data.</text>
</comment>
<dbReference type="AlphaFoldDB" id="A0A846XAN5"/>
<keyword evidence="2" id="KW-0540">Nuclease</keyword>
<dbReference type="Proteomes" id="UP000582646">
    <property type="component" value="Unassembled WGS sequence"/>
</dbReference>
<dbReference type="EMBL" id="JAAXOQ010000040">
    <property type="protein sequence ID" value="NKY20720.1"/>
    <property type="molecule type" value="Genomic_DNA"/>
</dbReference>
<evidence type="ECO:0000256" key="1">
    <source>
        <dbReference type="SAM" id="MobiDB-lite"/>
    </source>
</evidence>
<feature type="region of interest" description="Disordered" evidence="1">
    <location>
        <begin position="110"/>
        <end position="142"/>
    </location>
</feature>
<accession>A0A846XAN5</accession>
<dbReference type="RefSeq" id="WP_168547639.1">
    <property type="nucleotide sequence ID" value="NZ_JAAXOQ010000040.1"/>
</dbReference>
<evidence type="ECO:0000313" key="2">
    <source>
        <dbReference type="EMBL" id="NKY20720.1"/>
    </source>
</evidence>
<keyword evidence="2" id="KW-0378">Hydrolase</keyword>
<dbReference type="GO" id="GO:0004519">
    <property type="term" value="F:endonuclease activity"/>
    <property type="evidence" value="ECO:0007669"/>
    <property type="project" value="UniProtKB-KW"/>
</dbReference>
<sequence length="185" mass="21402">DLRRYLRLIHPRCVFPHCNRPAARAQIDHRREYDHTAPELGGKTTAEQIQPLCISHHQLKTAGQWIDARLPDGRILWTAPDGRRYIVDPTGIMLQLFPDLTRIEWDLPTASPETADTRTAQPGGRTRLQREHARRERRRRDTVTAFQAEKDRKALPNSEVEIDIMRVIGMPHQRPAPTFDSPPPY</sequence>
<reference evidence="2 3" key="1">
    <citation type="submission" date="2020-04" db="EMBL/GenBank/DDBJ databases">
        <title>MicrobeNet Type strains.</title>
        <authorList>
            <person name="Nicholson A.C."/>
        </authorList>
    </citation>
    <scope>NUCLEOTIDE SEQUENCE [LARGE SCALE GENOMIC DNA]</scope>
    <source>
        <strain evidence="2 3">DSM 44113</strain>
    </source>
</reference>
<keyword evidence="3" id="KW-1185">Reference proteome</keyword>
<keyword evidence="2" id="KW-0255">Endonuclease</keyword>
<feature type="compositionally biased region" description="Basic and acidic residues" evidence="1">
    <location>
        <begin position="128"/>
        <end position="142"/>
    </location>
</feature>
<evidence type="ECO:0000313" key="3">
    <source>
        <dbReference type="Proteomes" id="UP000582646"/>
    </source>
</evidence>
<organism evidence="2 3">
    <name type="scientific">Tsukamurella spumae</name>
    <dbReference type="NCBI Taxonomy" id="44753"/>
    <lineage>
        <taxon>Bacteria</taxon>
        <taxon>Bacillati</taxon>
        <taxon>Actinomycetota</taxon>
        <taxon>Actinomycetes</taxon>
        <taxon>Mycobacteriales</taxon>
        <taxon>Tsukamurellaceae</taxon>
        <taxon>Tsukamurella</taxon>
    </lineage>
</organism>
<dbReference type="CDD" id="cd00085">
    <property type="entry name" value="HNHc"/>
    <property type="match status" value="1"/>
</dbReference>
<dbReference type="InterPro" id="IPR003615">
    <property type="entry name" value="HNH_nuc"/>
</dbReference>
<name>A0A846XAN5_9ACTN</name>